<dbReference type="SUPFAM" id="SSF53613">
    <property type="entry name" value="Ribokinase-like"/>
    <property type="match status" value="1"/>
</dbReference>
<dbReference type="Pfam" id="PF00294">
    <property type="entry name" value="PfkB"/>
    <property type="match status" value="1"/>
</dbReference>
<gene>
    <name evidence="5" type="ORF">NLF92_09585</name>
</gene>
<evidence type="ECO:0000313" key="5">
    <source>
        <dbReference type="EMBL" id="MCP3429193.1"/>
    </source>
</evidence>
<feature type="domain" description="Carbohydrate kinase PfkB" evidence="4">
    <location>
        <begin position="1"/>
        <end position="298"/>
    </location>
</feature>
<evidence type="ECO:0000313" key="6">
    <source>
        <dbReference type="Proteomes" id="UP001165413"/>
    </source>
</evidence>
<evidence type="ECO:0000256" key="1">
    <source>
        <dbReference type="ARBA" id="ARBA00010688"/>
    </source>
</evidence>
<keyword evidence="2" id="KW-0808">Transferase</keyword>
<dbReference type="EMBL" id="JANATA010000017">
    <property type="protein sequence ID" value="MCP3429193.1"/>
    <property type="molecule type" value="Genomic_DNA"/>
</dbReference>
<comment type="similarity">
    <text evidence="1">Belongs to the carbohydrate kinase PfkB family.</text>
</comment>
<dbReference type="InterPro" id="IPR050306">
    <property type="entry name" value="PfkB_Carbo_kinase"/>
</dbReference>
<protein>
    <submittedName>
        <fullName evidence="5">Sugar kinase</fullName>
    </submittedName>
</protein>
<evidence type="ECO:0000256" key="3">
    <source>
        <dbReference type="ARBA" id="ARBA00022777"/>
    </source>
</evidence>
<dbReference type="GO" id="GO:0019698">
    <property type="term" value="P:D-galacturonate catabolic process"/>
    <property type="evidence" value="ECO:0007669"/>
    <property type="project" value="TreeGrafter"/>
</dbReference>
<keyword evidence="6" id="KW-1185">Reference proteome</keyword>
<dbReference type="RefSeq" id="WP_254101247.1">
    <property type="nucleotide sequence ID" value="NZ_JANATA010000017.1"/>
</dbReference>
<comment type="caution">
    <text evidence="5">The sequence shown here is derived from an EMBL/GenBank/DDBJ whole genome shotgun (WGS) entry which is preliminary data.</text>
</comment>
<evidence type="ECO:0000256" key="2">
    <source>
        <dbReference type="ARBA" id="ARBA00022679"/>
    </source>
</evidence>
<dbReference type="PANTHER" id="PTHR43085:SF15">
    <property type="entry name" value="2-DEHYDRO-3-DEOXYGLUCONOKINASE"/>
    <property type="match status" value="1"/>
</dbReference>
<dbReference type="GO" id="GO:0008673">
    <property type="term" value="F:2-dehydro-3-deoxygluconokinase activity"/>
    <property type="evidence" value="ECO:0007669"/>
    <property type="project" value="TreeGrafter"/>
</dbReference>
<reference evidence="5" key="1">
    <citation type="submission" date="2022-07" db="EMBL/GenBank/DDBJ databases">
        <title>Characterization of the Novel Bacterium Alteromonas immobilis LMIT006 and Alteromonas gregis LMIT007.</title>
        <authorList>
            <person name="Lin X."/>
        </authorList>
    </citation>
    <scope>NUCLEOTIDE SEQUENCE</scope>
    <source>
        <strain evidence="5">LMIT007</strain>
    </source>
</reference>
<dbReference type="Gene3D" id="3.40.1190.20">
    <property type="match status" value="1"/>
</dbReference>
<dbReference type="InterPro" id="IPR011611">
    <property type="entry name" value="PfkB_dom"/>
</dbReference>
<dbReference type="InterPro" id="IPR029056">
    <property type="entry name" value="Ribokinase-like"/>
</dbReference>
<dbReference type="CDD" id="cd01166">
    <property type="entry name" value="KdgK"/>
    <property type="match status" value="1"/>
</dbReference>
<dbReference type="AlphaFoldDB" id="A0AA41X493"/>
<dbReference type="Proteomes" id="UP001165413">
    <property type="component" value="Unassembled WGS sequence"/>
</dbReference>
<evidence type="ECO:0000259" key="4">
    <source>
        <dbReference type="Pfam" id="PF00294"/>
    </source>
</evidence>
<organism evidence="5 6">
    <name type="scientific">Opacimonas viscosa</name>
    <dbReference type="NCBI Taxonomy" id="2961944"/>
    <lineage>
        <taxon>Bacteria</taxon>
        <taxon>Pseudomonadati</taxon>
        <taxon>Pseudomonadota</taxon>
        <taxon>Gammaproteobacteria</taxon>
        <taxon>Alteromonadales</taxon>
        <taxon>Alteromonadaceae</taxon>
        <taxon>Opacimonas</taxon>
    </lineage>
</organism>
<accession>A0AA41X493</accession>
<name>A0AA41X493_9ALTE</name>
<dbReference type="GO" id="GO:0042840">
    <property type="term" value="P:D-glucuronate catabolic process"/>
    <property type="evidence" value="ECO:0007669"/>
    <property type="project" value="TreeGrafter"/>
</dbReference>
<dbReference type="PANTHER" id="PTHR43085">
    <property type="entry name" value="HEXOKINASE FAMILY MEMBER"/>
    <property type="match status" value="1"/>
</dbReference>
<sequence length="307" mass="33914">MKSIYFLGECMVELKPTEPGLLKQSFAGDVFNSAVYLKRTFKDIKTGFTSVMGTDNLSRQMFDVLLEEGIDTNTIYTNPERTLGLYYIETDHTGERSFTYWRNQSAARTIVKYLDDSALTVLGEADYVFVSGISLAVIAPEQRELFWQKLELLKDQGVAIIFDPNYRARLWASEDEAKAQFTKALEFADIVMPGVEDFTALYDIHTAEALLEFCKPFQIQEIIIKNGPGVVISHYAGETQQHTITPVKNVVDTTSAGDAFNGVYLGARLSGQSIADAVVIAAKAAGTVIQFPGAIIPAQDYANVMLG</sequence>
<proteinExistence type="inferred from homology"/>
<dbReference type="GO" id="GO:0005829">
    <property type="term" value="C:cytosol"/>
    <property type="evidence" value="ECO:0007669"/>
    <property type="project" value="TreeGrafter"/>
</dbReference>
<keyword evidence="3 5" id="KW-0418">Kinase</keyword>
<dbReference type="GO" id="GO:0006974">
    <property type="term" value="P:DNA damage response"/>
    <property type="evidence" value="ECO:0007669"/>
    <property type="project" value="TreeGrafter"/>
</dbReference>